<keyword evidence="1" id="KW-0732">Signal</keyword>
<feature type="signal peptide" evidence="1">
    <location>
        <begin position="1"/>
        <end position="18"/>
    </location>
</feature>
<evidence type="ECO:0008006" key="5">
    <source>
        <dbReference type="Google" id="ProtNLM"/>
    </source>
</evidence>
<reference evidence="3" key="2">
    <citation type="submission" date="2020-05" db="UniProtKB">
        <authorList>
            <consortium name="EnsemblMetazoa"/>
        </authorList>
    </citation>
    <scope>IDENTIFICATION</scope>
    <source>
        <strain evidence="3">wikel</strain>
    </source>
</reference>
<dbReference type="EMBL" id="DS946879">
    <property type="protein sequence ID" value="EEC18685.1"/>
    <property type="molecule type" value="Genomic_DNA"/>
</dbReference>
<name>B7QIL3_IXOSC</name>
<keyword evidence="4" id="KW-1185">Reference proteome</keyword>
<dbReference type="HOGENOM" id="CLU_1654079_0_0_1"/>
<protein>
    <recommendedName>
        <fullName evidence="5">Secreted protein</fullName>
    </recommendedName>
</protein>
<organism>
    <name type="scientific">Ixodes scapularis</name>
    <name type="common">Black-legged tick</name>
    <name type="synonym">Deer tick</name>
    <dbReference type="NCBI Taxonomy" id="6945"/>
    <lineage>
        <taxon>Eukaryota</taxon>
        <taxon>Metazoa</taxon>
        <taxon>Ecdysozoa</taxon>
        <taxon>Arthropoda</taxon>
        <taxon>Chelicerata</taxon>
        <taxon>Arachnida</taxon>
        <taxon>Acari</taxon>
        <taxon>Parasitiformes</taxon>
        <taxon>Ixodida</taxon>
        <taxon>Ixodoidea</taxon>
        <taxon>Ixodidae</taxon>
        <taxon>Ixodinae</taxon>
        <taxon>Ixodes</taxon>
    </lineage>
</organism>
<dbReference type="VEuPathDB" id="VectorBase:ISCW023627"/>
<feature type="chain" id="PRO_5014568360" description="Secreted protein" evidence="1">
    <location>
        <begin position="19"/>
        <end position="160"/>
    </location>
</feature>
<dbReference type="InParanoid" id="B7QIL3"/>
<evidence type="ECO:0000313" key="2">
    <source>
        <dbReference type="EMBL" id="EEC18685.1"/>
    </source>
</evidence>
<evidence type="ECO:0000313" key="3">
    <source>
        <dbReference type="EnsemblMetazoa" id="ISCW023627-PA"/>
    </source>
</evidence>
<gene>
    <name evidence="2" type="ORF">IscW_ISCW023627</name>
</gene>
<evidence type="ECO:0000256" key="1">
    <source>
        <dbReference type="SAM" id="SignalP"/>
    </source>
</evidence>
<dbReference type="AlphaFoldDB" id="B7QIL3"/>
<dbReference type="VEuPathDB" id="VectorBase:ISCI023627"/>
<reference evidence="2 4" key="1">
    <citation type="submission" date="2008-03" db="EMBL/GenBank/DDBJ databases">
        <title>Annotation of Ixodes scapularis.</title>
        <authorList>
            <consortium name="Ixodes scapularis Genome Project Consortium"/>
            <person name="Caler E."/>
            <person name="Hannick L.I."/>
            <person name="Bidwell S."/>
            <person name="Joardar V."/>
            <person name="Thiagarajan M."/>
            <person name="Amedeo P."/>
            <person name="Galinsky K.J."/>
            <person name="Schobel S."/>
            <person name="Inman J."/>
            <person name="Hostetler J."/>
            <person name="Miller J."/>
            <person name="Hammond M."/>
            <person name="Megy K."/>
            <person name="Lawson D."/>
            <person name="Kodira C."/>
            <person name="Sutton G."/>
            <person name="Meyer J."/>
            <person name="Hill C.A."/>
            <person name="Birren B."/>
            <person name="Nene V."/>
            <person name="Collins F."/>
            <person name="Alarcon-Chaidez F."/>
            <person name="Wikel S."/>
            <person name="Strausberg R."/>
        </authorList>
    </citation>
    <scope>NUCLEOTIDE SEQUENCE [LARGE SCALE GENOMIC DNA]</scope>
    <source>
        <strain evidence="4">Wikel</strain>
        <strain evidence="2">Wikel colony</strain>
    </source>
</reference>
<evidence type="ECO:0000313" key="4">
    <source>
        <dbReference type="Proteomes" id="UP000001555"/>
    </source>
</evidence>
<dbReference type="PaxDb" id="6945-B7QIL3"/>
<dbReference type="Proteomes" id="UP000001555">
    <property type="component" value="Unassembled WGS sequence"/>
</dbReference>
<sequence length="160" mass="17568">MAATSPLFFFFCLPSSYASSRLLCSMGKDTSVRLREVLSLHEGSRPPRCRMLLTVRSSSPPRNLTTCQHSHETKLQGQLGGLHGSFVFCGLSRVFGSRGALWGLRGNRDAVWCWRLAGVAVVFIYLPHLPGEGPSQSVANPKPSWTFVRRVGACVRLSSC</sequence>
<proteinExistence type="predicted"/>
<accession>B7QIL3</accession>
<dbReference type="EMBL" id="ABJB010517416">
    <property type="status" value="NOT_ANNOTATED_CDS"/>
    <property type="molecule type" value="Genomic_DNA"/>
</dbReference>
<dbReference type="EnsemblMetazoa" id="ISCW023627-RA">
    <property type="protein sequence ID" value="ISCW023627-PA"/>
    <property type="gene ID" value="ISCW023627"/>
</dbReference>